<keyword evidence="5" id="KW-0732">Signal</keyword>
<reference evidence="12 13" key="1">
    <citation type="submission" date="2013-11" db="EMBL/GenBank/DDBJ databases">
        <title>The Damaraland mole rat (Fukomys damarensis) genome and evolution of African mole rats.</title>
        <authorList>
            <person name="Gladyshev V.N."/>
            <person name="Fang X."/>
        </authorList>
    </citation>
    <scope>NUCLEOTIDE SEQUENCE [LARGE SCALE GENOMIC DNA]</scope>
    <source>
        <tissue evidence="12">Liver</tissue>
    </source>
</reference>
<evidence type="ECO:0000313" key="12">
    <source>
        <dbReference type="EMBL" id="KFO37814.1"/>
    </source>
</evidence>
<dbReference type="EMBL" id="KN120716">
    <property type="protein sequence ID" value="KFO37814.1"/>
    <property type="molecule type" value="Genomic_DNA"/>
</dbReference>
<keyword evidence="13" id="KW-1185">Reference proteome</keyword>
<evidence type="ECO:0000256" key="3">
    <source>
        <dbReference type="ARBA" id="ARBA00022475"/>
    </source>
</evidence>
<evidence type="ECO:0000256" key="6">
    <source>
        <dbReference type="ARBA" id="ARBA00022974"/>
    </source>
</evidence>
<keyword evidence="3" id="KW-1003">Cell membrane</keyword>
<sequence length="160" mass="17756">MASREDVAKALGNPMPKLIIGEALCPANLTCLSNPATCRHCVCYTRHVVGNGIKAQSGNPEVKVKGSDPVINQIIDKLKHIIQQTISHIAHFKAVKEPLGNMKVVGQEETPHCVQVIFKDEAQARIPEFSVSDLKRKEARCEEEEEEEEEDEEEEEGNLT</sequence>
<evidence type="ECO:0000256" key="8">
    <source>
        <dbReference type="ARBA" id="ARBA00023180"/>
    </source>
</evidence>
<keyword evidence="9" id="KW-0357">Heparan sulfate</keyword>
<comment type="subcellular location">
    <subcellularLocation>
        <location evidence="1">Cell membrane</location>
        <topology evidence="1">Lipid-anchor</topology>
        <topology evidence="1">GPI-anchor</topology>
    </subcellularLocation>
</comment>
<evidence type="ECO:0000256" key="11">
    <source>
        <dbReference type="SAM" id="MobiDB-lite"/>
    </source>
</evidence>
<dbReference type="GO" id="GO:0005886">
    <property type="term" value="C:plasma membrane"/>
    <property type="evidence" value="ECO:0007669"/>
    <property type="project" value="UniProtKB-SubCell"/>
</dbReference>
<dbReference type="AlphaFoldDB" id="A0A091E0D2"/>
<keyword evidence="10" id="KW-0449">Lipoprotein</keyword>
<dbReference type="InterPro" id="IPR001863">
    <property type="entry name" value="Glypican"/>
</dbReference>
<keyword evidence="4" id="KW-0336">GPI-anchor</keyword>
<keyword evidence="6" id="KW-0654">Proteoglycan</keyword>
<keyword evidence="7" id="KW-0472">Membrane</keyword>
<evidence type="ECO:0000256" key="7">
    <source>
        <dbReference type="ARBA" id="ARBA00023136"/>
    </source>
</evidence>
<keyword evidence="8" id="KW-0325">Glycoprotein</keyword>
<dbReference type="Pfam" id="PF01153">
    <property type="entry name" value="Glypican"/>
    <property type="match status" value="1"/>
</dbReference>
<gene>
    <name evidence="12" type="ORF">H920_00763</name>
</gene>
<accession>A0A091E0D2</accession>
<dbReference type="Proteomes" id="UP000028990">
    <property type="component" value="Unassembled WGS sequence"/>
</dbReference>
<evidence type="ECO:0000256" key="4">
    <source>
        <dbReference type="ARBA" id="ARBA00022622"/>
    </source>
</evidence>
<evidence type="ECO:0000256" key="1">
    <source>
        <dbReference type="ARBA" id="ARBA00004609"/>
    </source>
</evidence>
<name>A0A091E0D2_FUKDA</name>
<evidence type="ECO:0000256" key="5">
    <source>
        <dbReference type="ARBA" id="ARBA00022729"/>
    </source>
</evidence>
<evidence type="ECO:0000313" key="13">
    <source>
        <dbReference type="Proteomes" id="UP000028990"/>
    </source>
</evidence>
<evidence type="ECO:0000256" key="2">
    <source>
        <dbReference type="ARBA" id="ARBA00010260"/>
    </source>
</evidence>
<evidence type="ECO:0000256" key="9">
    <source>
        <dbReference type="ARBA" id="ARBA00023207"/>
    </source>
</evidence>
<organism evidence="12 13">
    <name type="scientific">Fukomys damarensis</name>
    <name type="common">Damaraland mole rat</name>
    <name type="synonym">Cryptomys damarensis</name>
    <dbReference type="NCBI Taxonomy" id="885580"/>
    <lineage>
        <taxon>Eukaryota</taxon>
        <taxon>Metazoa</taxon>
        <taxon>Chordata</taxon>
        <taxon>Craniata</taxon>
        <taxon>Vertebrata</taxon>
        <taxon>Euteleostomi</taxon>
        <taxon>Mammalia</taxon>
        <taxon>Eutheria</taxon>
        <taxon>Euarchontoglires</taxon>
        <taxon>Glires</taxon>
        <taxon>Rodentia</taxon>
        <taxon>Hystricomorpha</taxon>
        <taxon>Bathyergidae</taxon>
        <taxon>Fukomys</taxon>
    </lineage>
</organism>
<feature type="compositionally biased region" description="Acidic residues" evidence="11">
    <location>
        <begin position="141"/>
        <end position="160"/>
    </location>
</feature>
<dbReference type="GO" id="GO:0009966">
    <property type="term" value="P:regulation of signal transduction"/>
    <property type="evidence" value="ECO:0007669"/>
    <property type="project" value="InterPro"/>
</dbReference>
<proteinExistence type="inferred from homology"/>
<protein>
    <submittedName>
        <fullName evidence="12">Glypican-5</fullName>
    </submittedName>
</protein>
<evidence type="ECO:0000256" key="10">
    <source>
        <dbReference type="ARBA" id="ARBA00023288"/>
    </source>
</evidence>
<dbReference type="GO" id="GO:0098552">
    <property type="term" value="C:side of membrane"/>
    <property type="evidence" value="ECO:0007669"/>
    <property type="project" value="UniProtKB-KW"/>
</dbReference>
<feature type="region of interest" description="Disordered" evidence="11">
    <location>
        <begin position="134"/>
        <end position="160"/>
    </location>
</feature>
<comment type="similarity">
    <text evidence="2">Belongs to the glypican family.</text>
</comment>